<gene>
    <name evidence="2" type="ORF">GJ697_07040</name>
</gene>
<organism evidence="2 3">
    <name type="scientific">Duganella alba</name>
    <dbReference type="NCBI Taxonomy" id="2666081"/>
    <lineage>
        <taxon>Bacteria</taxon>
        <taxon>Pseudomonadati</taxon>
        <taxon>Pseudomonadota</taxon>
        <taxon>Betaproteobacteria</taxon>
        <taxon>Burkholderiales</taxon>
        <taxon>Oxalobacteraceae</taxon>
        <taxon>Telluria group</taxon>
        <taxon>Duganella</taxon>
    </lineage>
</organism>
<evidence type="ECO:0008006" key="4">
    <source>
        <dbReference type="Google" id="ProtNLM"/>
    </source>
</evidence>
<comment type="caution">
    <text evidence="2">The sequence shown here is derived from an EMBL/GenBank/DDBJ whole genome shotgun (WGS) entry which is preliminary data.</text>
</comment>
<evidence type="ECO:0000313" key="3">
    <source>
        <dbReference type="Proteomes" id="UP000481037"/>
    </source>
</evidence>
<evidence type="ECO:0000313" key="2">
    <source>
        <dbReference type="EMBL" id="MRX07582.1"/>
    </source>
</evidence>
<evidence type="ECO:0000256" key="1">
    <source>
        <dbReference type="SAM" id="SignalP"/>
    </source>
</evidence>
<keyword evidence="3" id="KW-1185">Reference proteome</keyword>
<dbReference type="RefSeq" id="WP_154363223.1">
    <property type="nucleotide sequence ID" value="NZ_WKJM01000004.1"/>
</dbReference>
<accession>A0A6L5QE63</accession>
<name>A0A6L5QE63_9BURK</name>
<keyword evidence="1" id="KW-0732">Signal</keyword>
<feature type="signal peptide" evidence="1">
    <location>
        <begin position="1"/>
        <end position="19"/>
    </location>
</feature>
<sequence length="176" mass="19672">MRTSIIFLTCLFSASLASAADKTQLINKEIIVNVKESEIDLQMTCDKQMATEEMPSRLYHIVGNGVAELTITGQETQKSYISPHQYGQIVDSMLGSGFAILPEKILEYSATEYSEKIFISELNSRLIKACYFSLKLRAGNYVKEIKFSNAYRGFNDPVAKINNIFKAIPASADHAR</sequence>
<dbReference type="EMBL" id="WKJM01000004">
    <property type="protein sequence ID" value="MRX07582.1"/>
    <property type="molecule type" value="Genomic_DNA"/>
</dbReference>
<proteinExistence type="predicted"/>
<reference evidence="2 3" key="1">
    <citation type="submission" date="2019-11" db="EMBL/GenBank/DDBJ databases">
        <title>Novel species isolated from a subtropical stream in China.</title>
        <authorList>
            <person name="Lu H."/>
        </authorList>
    </citation>
    <scope>NUCLEOTIDE SEQUENCE [LARGE SCALE GENOMIC DNA]</scope>
    <source>
        <strain evidence="2 3">FT25W</strain>
    </source>
</reference>
<protein>
    <recommendedName>
        <fullName evidence="4">DUF4412 domain-containing protein</fullName>
    </recommendedName>
</protein>
<feature type="chain" id="PRO_5026890306" description="DUF4412 domain-containing protein" evidence="1">
    <location>
        <begin position="20"/>
        <end position="176"/>
    </location>
</feature>
<dbReference type="Proteomes" id="UP000481037">
    <property type="component" value="Unassembled WGS sequence"/>
</dbReference>
<dbReference type="AlphaFoldDB" id="A0A6L5QE63"/>